<keyword evidence="2" id="KW-1003">Cell membrane</keyword>
<accession>A0A842J939</accession>
<keyword evidence="3 6" id="KW-0812">Transmembrane</keyword>
<keyword evidence="5 6" id="KW-0472">Membrane</keyword>
<evidence type="ECO:0000259" key="7">
    <source>
        <dbReference type="Pfam" id="PF00482"/>
    </source>
</evidence>
<evidence type="ECO:0000256" key="6">
    <source>
        <dbReference type="SAM" id="Phobius"/>
    </source>
</evidence>
<reference evidence="8 9" key="1">
    <citation type="submission" date="2020-08" db="EMBL/GenBank/DDBJ databases">
        <authorList>
            <person name="Liu C."/>
            <person name="Sun Q."/>
        </authorList>
    </citation>
    <scope>NUCLEOTIDE SEQUENCE [LARGE SCALE GENOMIC DNA]</scope>
    <source>
        <strain evidence="8 9">N22</strain>
    </source>
</reference>
<evidence type="ECO:0000313" key="8">
    <source>
        <dbReference type="EMBL" id="MBC2888257.1"/>
    </source>
</evidence>
<evidence type="ECO:0000256" key="1">
    <source>
        <dbReference type="ARBA" id="ARBA00004651"/>
    </source>
</evidence>
<dbReference type="EMBL" id="JACMSE010000001">
    <property type="protein sequence ID" value="MBC2888257.1"/>
    <property type="molecule type" value="Genomic_DNA"/>
</dbReference>
<dbReference type="RefSeq" id="WP_185904210.1">
    <property type="nucleotide sequence ID" value="NZ_JACMSE010000001.1"/>
</dbReference>
<dbReference type="Proteomes" id="UP000587396">
    <property type="component" value="Unassembled WGS sequence"/>
</dbReference>
<dbReference type="Pfam" id="PF00482">
    <property type="entry name" value="T2SSF"/>
    <property type="match status" value="1"/>
</dbReference>
<name>A0A842J939_9ACTN</name>
<feature type="transmembrane region" description="Helical" evidence="6">
    <location>
        <begin position="6"/>
        <end position="27"/>
    </location>
</feature>
<sequence length="335" mass="34877">MEGSWLAIIVLLAFGCAAGCVAYEGLVRRYAPPRVERAAGSAAGASPARGGAGGIRNFGRRRAGAAGTGAGSGETGSAAHRGAPTRFLAAAGRRIERVLPMTRADGDSYRTLIMRAGWRLEPETWRAARIVSAAGCGALACASSLTVGGATPTAACAATAVAAVAGWTAPRIVLARAIARRRRLIEEQLPDAMELLGIAIAAGSPVEQCFREVAQNLEQPLAGEFEAVDREVNLLGHSREQALDHLAARCESRDVSAFVAQLAQAVSQGSSIAEGLSSQAALARETAQAAALERIRKMPTKLDVILSFCFLPPTIALVVVPTVVDLLKFLNDTLQ</sequence>
<comment type="subcellular location">
    <subcellularLocation>
        <location evidence="1">Cell membrane</location>
        <topology evidence="1">Multi-pass membrane protein</topology>
    </subcellularLocation>
</comment>
<gene>
    <name evidence="8" type="ORF">H7313_02680</name>
</gene>
<evidence type="ECO:0000256" key="4">
    <source>
        <dbReference type="ARBA" id="ARBA00022989"/>
    </source>
</evidence>
<feature type="transmembrane region" description="Helical" evidence="6">
    <location>
        <begin position="304"/>
        <end position="324"/>
    </location>
</feature>
<evidence type="ECO:0000313" key="9">
    <source>
        <dbReference type="Proteomes" id="UP000587396"/>
    </source>
</evidence>
<evidence type="ECO:0000256" key="2">
    <source>
        <dbReference type="ARBA" id="ARBA00022475"/>
    </source>
</evidence>
<dbReference type="GO" id="GO:0005886">
    <property type="term" value="C:plasma membrane"/>
    <property type="evidence" value="ECO:0007669"/>
    <property type="project" value="UniProtKB-SubCell"/>
</dbReference>
<dbReference type="AlphaFoldDB" id="A0A842J939"/>
<proteinExistence type="predicted"/>
<keyword evidence="9" id="KW-1185">Reference proteome</keyword>
<keyword evidence="4 6" id="KW-1133">Transmembrane helix</keyword>
<feature type="domain" description="Type II secretion system protein GspF" evidence="7">
    <location>
        <begin position="193"/>
        <end position="319"/>
    </location>
</feature>
<evidence type="ECO:0000256" key="3">
    <source>
        <dbReference type="ARBA" id="ARBA00022692"/>
    </source>
</evidence>
<protein>
    <submittedName>
        <fullName evidence="8">Type II secretion system F family protein</fullName>
    </submittedName>
</protein>
<evidence type="ECO:0000256" key="5">
    <source>
        <dbReference type="ARBA" id="ARBA00023136"/>
    </source>
</evidence>
<dbReference type="PANTHER" id="PTHR35007">
    <property type="entry name" value="INTEGRAL MEMBRANE PROTEIN-RELATED"/>
    <property type="match status" value="1"/>
</dbReference>
<dbReference type="InterPro" id="IPR018076">
    <property type="entry name" value="T2SS_GspF_dom"/>
</dbReference>
<dbReference type="PANTHER" id="PTHR35007:SF2">
    <property type="entry name" value="PILUS ASSEMBLE PROTEIN"/>
    <property type="match status" value="1"/>
</dbReference>
<organism evidence="8 9">
    <name type="scientific">Gordonibacter massiliensis</name>
    <name type="common">ex Traore et al. 2017</name>
    <dbReference type="NCBI Taxonomy" id="1841863"/>
    <lineage>
        <taxon>Bacteria</taxon>
        <taxon>Bacillati</taxon>
        <taxon>Actinomycetota</taxon>
        <taxon>Coriobacteriia</taxon>
        <taxon>Eggerthellales</taxon>
        <taxon>Eggerthellaceae</taxon>
        <taxon>Gordonibacter</taxon>
    </lineage>
</organism>
<comment type="caution">
    <text evidence="8">The sequence shown here is derived from an EMBL/GenBank/DDBJ whole genome shotgun (WGS) entry which is preliminary data.</text>
</comment>